<proteinExistence type="predicted"/>
<name>A0A0J6VW93_9MYCO</name>
<dbReference type="EMBL" id="JYNU01000025">
    <property type="protein sequence ID" value="KMO73667.1"/>
    <property type="molecule type" value="Genomic_DNA"/>
</dbReference>
<evidence type="ECO:0000313" key="3">
    <source>
        <dbReference type="Proteomes" id="UP000036313"/>
    </source>
</evidence>
<evidence type="ECO:0008006" key="4">
    <source>
        <dbReference type="Google" id="ProtNLM"/>
    </source>
</evidence>
<dbReference type="Proteomes" id="UP000036313">
    <property type="component" value="Unassembled WGS sequence"/>
</dbReference>
<evidence type="ECO:0000313" key="2">
    <source>
        <dbReference type="EMBL" id="KMO73667.1"/>
    </source>
</evidence>
<gene>
    <name evidence="2" type="ORF">MOBUDSM44075_03741</name>
</gene>
<dbReference type="PATRIC" id="fig|1807.14.peg.3764"/>
<reference evidence="2 3" key="1">
    <citation type="journal article" date="2015" name="Genome Biol. Evol.">
        <title>Characterization of Three Mycobacterium spp. with Potential Use in Bioremediation by Genome Sequencing and Comparative Genomics.</title>
        <authorList>
            <person name="Das S."/>
            <person name="Pettersson B.M."/>
            <person name="Behra P.R."/>
            <person name="Ramesh M."/>
            <person name="Dasgupta S."/>
            <person name="Bhattacharya A."/>
            <person name="Kirsebom L.A."/>
        </authorList>
    </citation>
    <scope>NUCLEOTIDE SEQUENCE [LARGE SCALE GENOMIC DNA]</scope>
    <source>
        <strain evidence="2 3">DSM 44075</strain>
    </source>
</reference>
<protein>
    <recommendedName>
        <fullName evidence="4">DUF4352 domain-containing protein</fullName>
    </recommendedName>
</protein>
<dbReference type="InterPro" id="IPR029050">
    <property type="entry name" value="Immunoprotect_excell_Ig-like"/>
</dbReference>
<keyword evidence="1" id="KW-0732">Signal</keyword>
<comment type="caution">
    <text evidence="2">The sequence shown here is derived from an EMBL/GenBank/DDBJ whole genome shotgun (WGS) entry which is preliminary data.</text>
</comment>
<sequence length="184" mass="19286" precursor="true">MSGARIRSTLSAVCVLVLVAAAALVWHNLPTPTDLYGPFDVHGTAGEPVRGRGLTATVTSVRVAPLVDSKPAAGRWVVVETTVEAQGSTDVPHADLLVGPNTYIPTDRFLTTTLGRSLAPGIEQRGSWVFDVASALIDDGDLDSLVLRVWVGSDLLDSRLVIAIPPEAIGRSAELRLAPSEASA</sequence>
<accession>A0A0J6VW93</accession>
<organism evidence="2 3">
    <name type="scientific">Mycolicibacterium obuense</name>
    <dbReference type="NCBI Taxonomy" id="1807"/>
    <lineage>
        <taxon>Bacteria</taxon>
        <taxon>Bacillati</taxon>
        <taxon>Actinomycetota</taxon>
        <taxon>Actinomycetes</taxon>
        <taxon>Mycobacteriales</taxon>
        <taxon>Mycobacteriaceae</taxon>
        <taxon>Mycolicibacterium</taxon>
    </lineage>
</organism>
<dbReference type="Gene3D" id="2.60.40.1240">
    <property type="match status" value="1"/>
</dbReference>
<evidence type="ECO:0000256" key="1">
    <source>
        <dbReference type="ARBA" id="ARBA00022729"/>
    </source>
</evidence>
<dbReference type="RefSeq" id="WP_048424226.1">
    <property type="nucleotide sequence ID" value="NZ_JYNU01000025.1"/>
</dbReference>
<dbReference type="AlphaFoldDB" id="A0A0J6VW93"/>